<dbReference type="EMBL" id="CP015588">
    <property type="protein sequence ID" value="APY88837.1"/>
    <property type="molecule type" value="Genomic_DNA"/>
</dbReference>
<organism evidence="2 3">
    <name type="scientific">Streptomyces alfalfae</name>
    <dbReference type="NCBI Taxonomy" id="1642299"/>
    <lineage>
        <taxon>Bacteria</taxon>
        <taxon>Bacillati</taxon>
        <taxon>Actinomycetota</taxon>
        <taxon>Actinomycetes</taxon>
        <taxon>Kitasatosporales</taxon>
        <taxon>Streptomycetaceae</taxon>
        <taxon>Streptomyces</taxon>
    </lineage>
</organism>
<feature type="region of interest" description="Disordered" evidence="1">
    <location>
        <begin position="110"/>
        <end position="130"/>
    </location>
</feature>
<accession>A0ABM6GYZ3</accession>
<dbReference type="Proteomes" id="UP000187191">
    <property type="component" value="Chromosome"/>
</dbReference>
<sequence length="130" mass="13664">MCIVMINFRGFPVFTANGVGGDAVTERAAEGWAMRRTVVGGADPCRKMTAKVRFRSPARGRDISPAYATDTLCDGQGGSGSGGGSGRVRYRVTPAAAMPAAVAAVRAVRRRRARRGESRRTGGAGMLSWS</sequence>
<proteinExistence type="predicted"/>
<feature type="compositionally biased region" description="Gly residues" evidence="1">
    <location>
        <begin position="75"/>
        <end position="86"/>
    </location>
</feature>
<gene>
    <name evidence="2" type="ORF">A7J05_26905</name>
</gene>
<name>A0ABM6GYZ3_9ACTN</name>
<feature type="region of interest" description="Disordered" evidence="1">
    <location>
        <begin position="61"/>
        <end position="87"/>
    </location>
</feature>
<evidence type="ECO:0000256" key="1">
    <source>
        <dbReference type="SAM" id="MobiDB-lite"/>
    </source>
</evidence>
<evidence type="ECO:0000313" key="3">
    <source>
        <dbReference type="Proteomes" id="UP000187191"/>
    </source>
</evidence>
<keyword evidence="3" id="KW-1185">Reference proteome</keyword>
<evidence type="ECO:0000313" key="2">
    <source>
        <dbReference type="EMBL" id="APY88837.1"/>
    </source>
</evidence>
<protein>
    <submittedName>
        <fullName evidence="2">Uncharacterized protein</fullName>
    </submittedName>
</protein>
<reference evidence="2 3" key="1">
    <citation type="submission" date="2016-05" db="EMBL/GenBank/DDBJ databases">
        <authorList>
            <person name="Gu J."/>
        </authorList>
    </citation>
    <scope>NUCLEOTIDE SEQUENCE [LARGE SCALE GENOMIC DNA]</scope>
    <source>
        <strain evidence="2 3">ACCC40021</strain>
    </source>
</reference>